<dbReference type="InterPro" id="IPR044068">
    <property type="entry name" value="CB"/>
</dbReference>
<dbReference type="AlphaFoldDB" id="A0A7W6JPZ6"/>
<feature type="domain" description="Tyr recombinase" evidence="7">
    <location>
        <begin position="146"/>
        <end position="358"/>
    </location>
</feature>
<accession>A0A7W6JPZ6</accession>
<keyword evidence="3 5" id="KW-0238">DNA-binding</keyword>
<evidence type="ECO:0000256" key="2">
    <source>
        <dbReference type="ARBA" id="ARBA00022908"/>
    </source>
</evidence>
<dbReference type="Proteomes" id="UP000557392">
    <property type="component" value="Unassembled WGS sequence"/>
</dbReference>
<dbReference type="SUPFAM" id="SSF56349">
    <property type="entry name" value="DNA breaking-rejoining enzymes"/>
    <property type="match status" value="1"/>
</dbReference>
<feature type="domain" description="Core-binding (CB)" evidence="8">
    <location>
        <begin position="41"/>
        <end position="123"/>
    </location>
</feature>
<dbReference type="EMBL" id="JACIEH010000001">
    <property type="protein sequence ID" value="MBB4097437.1"/>
    <property type="molecule type" value="Genomic_DNA"/>
</dbReference>
<evidence type="ECO:0000256" key="5">
    <source>
        <dbReference type="PROSITE-ProRule" id="PRU01248"/>
    </source>
</evidence>
<evidence type="ECO:0000256" key="3">
    <source>
        <dbReference type="ARBA" id="ARBA00023125"/>
    </source>
</evidence>
<dbReference type="GO" id="GO:0006310">
    <property type="term" value="P:DNA recombination"/>
    <property type="evidence" value="ECO:0007669"/>
    <property type="project" value="UniProtKB-KW"/>
</dbReference>
<keyword evidence="10" id="KW-1185">Reference proteome</keyword>
<evidence type="ECO:0000259" key="8">
    <source>
        <dbReference type="PROSITE" id="PS51900"/>
    </source>
</evidence>
<evidence type="ECO:0000259" key="7">
    <source>
        <dbReference type="PROSITE" id="PS51898"/>
    </source>
</evidence>
<organism evidence="9 10">
    <name type="scientific">Sphingomonas kyeonggiensis</name>
    <dbReference type="NCBI Taxonomy" id="1268553"/>
    <lineage>
        <taxon>Bacteria</taxon>
        <taxon>Pseudomonadati</taxon>
        <taxon>Pseudomonadota</taxon>
        <taxon>Alphaproteobacteria</taxon>
        <taxon>Sphingomonadales</taxon>
        <taxon>Sphingomonadaceae</taxon>
        <taxon>Sphingomonas</taxon>
    </lineage>
</organism>
<evidence type="ECO:0000256" key="6">
    <source>
        <dbReference type="SAM" id="MobiDB-lite"/>
    </source>
</evidence>
<evidence type="ECO:0000256" key="1">
    <source>
        <dbReference type="ARBA" id="ARBA00008857"/>
    </source>
</evidence>
<dbReference type="InterPro" id="IPR011010">
    <property type="entry name" value="DNA_brk_join_enz"/>
</dbReference>
<evidence type="ECO:0000313" key="10">
    <source>
        <dbReference type="Proteomes" id="UP000557392"/>
    </source>
</evidence>
<comment type="similarity">
    <text evidence="1">Belongs to the 'phage' integrase family.</text>
</comment>
<feature type="region of interest" description="Disordered" evidence="6">
    <location>
        <begin position="1"/>
        <end position="20"/>
    </location>
</feature>
<dbReference type="InterPro" id="IPR002104">
    <property type="entry name" value="Integrase_catalytic"/>
</dbReference>
<comment type="caution">
    <text evidence="9">The sequence shown here is derived from an EMBL/GenBank/DDBJ whole genome shotgun (WGS) entry which is preliminary data.</text>
</comment>
<dbReference type="GO" id="GO:0003677">
    <property type="term" value="F:DNA binding"/>
    <property type="evidence" value="ECO:0007669"/>
    <property type="project" value="UniProtKB-UniRule"/>
</dbReference>
<dbReference type="InterPro" id="IPR010998">
    <property type="entry name" value="Integrase_recombinase_N"/>
</dbReference>
<dbReference type="PROSITE" id="PS51898">
    <property type="entry name" value="TYR_RECOMBINASE"/>
    <property type="match status" value="1"/>
</dbReference>
<proteinExistence type="inferred from homology"/>
<protein>
    <submittedName>
        <fullName evidence="9">Integrase</fullName>
    </submittedName>
</protein>
<dbReference type="Pfam" id="PF00589">
    <property type="entry name" value="Phage_integrase"/>
    <property type="match status" value="1"/>
</dbReference>
<keyword evidence="2" id="KW-0229">DNA integration</keyword>
<dbReference type="Gene3D" id="1.10.443.10">
    <property type="entry name" value="Intergrase catalytic core"/>
    <property type="match status" value="1"/>
</dbReference>
<keyword evidence="4" id="KW-0233">DNA recombination</keyword>
<dbReference type="RefSeq" id="WP_183995076.1">
    <property type="nucleotide sequence ID" value="NZ_JACIEH010000001.1"/>
</dbReference>
<dbReference type="Pfam" id="PF22022">
    <property type="entry name" value="Phage_int_M"/>
    <property type="match status" value="1"/>
</dbReference>
<dbReference type="PANTHER" id="PTHR30629">
    <property type="entry name" value="PROPHAGE INTEGRASE"/>
    <property type="match status" value="1"/>
</dbReference>
<dbReference type="InterPro" id="IPR050808">
    <property type="entry name" value="Phage_Integrase"/>
</dbReference>
<dbReference type="InterPro" id="IPR013762">
    <property type="entry name" value="Integrase-like_cat_sf"/>
</dbReference>
<dbReference type="Gene3D" id="1.10.150.130">
    <property type="match status" value="1"/>
</dbReference>
<name>A0A7W6JPZ6_9SPHN</name>
<reference evidence="9 10" key="1">
    <citation type="submission" date="2020-08" db="EMBL/GenBank/DDBJ databases">
        <title>Genomic Encyclopedia of Type Strains, Phase IV (KMG-IV): sequencing the most valuable type-strain genomes for metagenomic binning, comparative biology and taxonomic classification.</title>
        <authorList>
            <person name="Goeker M."/>
        </authorList>
    </citation>
    <scope>NUCLEOTIDE SEQUENCE [LARGE SCALE GENOMIC DNA]</scope>
    <source>
        <strain evidence="9 10">DSM 101806</strain>
    </source>
</reference>
<dbReference type="CDD" id="cd01189">
    <property type="entry name" value="INT_ICEBs1_C_like"/>
    <property type="match status" value="1"/>
</dbReference>
<dbReference type="PROSITE" id="PS51900">
    <property type="entry name" value="CB"/>
    <property type="match status" value="1"/>
</dbReference>
<dbReference type="InterPro" id="IPR053876">
    <property type="entry name" value="Phage_int_M"/>
</dbReference>
<gene>
    <name evidence="9" type="ORF">GGR46_000970</name>
</gene>
<sequence>MDYRDKLGRRKSRQFTSKDEAARWLRSTDFEASQDGDNDKKTFADAVQAWLARGESEGLERSTMDNYRWLTDNYLVPALGKVPLAKLDQSMLVNLRLDIKTAKTAELARRAIHTAKMILRYAVNTNQIRKSPADGLKSSIASRHKQRPNIPSREELRIILTAPEDANLNKAVKYSRRRNTLAYILMAETAVRPCELRGLSWAQVDLEKAHIIVLRDVKKDGTIGSCKTKASYRKIPISPRMAAKLIEWRKECPASNEDLVFPTQNGGIVIHTDLARSFRTRLVAIGVTKVKRKPDGSEELVAKYRLYDLRHAAASWWIHKKIDLKKLTSWMGHASIQITFDIYGHLIESADSDSALMAELAKDLHEQEDTAAHNHDPTPSG</sequence>
<evidence type="ECO:0000313" key="9">
    <source>
        <dbReference type="EMBL" id="MBB4097437.1"/>
    </source>
</evidence>
<dbReference type="GO" id="GO:0015074">
    <property type="term" value="P:DNA integration"/>
    <property type="evidence" value="ECO:0007669"/>
    <property type="project" value="UniProtKB-KW"/>
</dbReference>
<evidence type="ECO:0000256" key="4">
    <source>
        <dbReference type="ARBA" id="ARBA00023172"/>
    </source>
</evidence>
<dbReference type="PANTHER" id="PTHR30629:SF6">
    <property type="entry name" value="PROPHAGE INTEGRASE INTA-RELATED"/>
    <property type="match status" value="1"/>
</dbReference>